<dbReference type="EMBL" id="KZ305025">
    <property type="protein sequence ID" value="PIA54965.1"/>
    <property type="molecule type" value="Genomic_DNA"/>
</dbReference>
<reference evidence="1 2" key="1">
    <citation type="submission" date="2017-09" db="EMBL/GenBank/DDBJ databases">
        <title>WGS assembly of Aquilegia coerulea Goldsmith.</title>
        <authorList>
            <person name="Hodges S."/>
            <person name="Kramer E."/>
            <person name="Nordborg M."/>
            <person name="Tomkins J."/>
            <person name="Borevitz J."/>
            <person name="Derieg N."/>
            <person name="Yan J."/>
            <person name="Mihaltcheva S."/>
            <person name="Hayes R.D."/>
            <person name="Rokhsar D."/>
        </authorList>
    </citation>
    <scope>NUCLEOTIDE SEQUENCE [LARGE SCALE GENOMIC DNA]</scope>
    <source>
        <strain evidence="2">cv. Goldsmith</strain>
    </source>
</reference>
<dbReference type="Proteomes" id="UP000230069">
    <property type="component" value="Unassembled WGS sequence"/>
</dbReference>
<dbReference type="InParanoid" id="A0A2G5EGR3"/>
<gene>
    <name evidence="1" type="ORF">AQUCO_00800007v1</name>
</gene>
<evidence type="ECO:0000313" key="1">
    <source>
        <dbReference type="EMBL" id="PIA54965.1"/>
    </source>
</evidence>
<protein>
    <submittedName>
        <fullName evidence="1">Uncharacterized protein</fullName>
    </submittedName>
</protein>
<name>A0A2G5EGR3_AQUCA</name>
<evidence type="ECO:0000313" key="2">
    <source>
        <dbReference type="Proteomes" id="UP000230069"/>
    </source>
</evidence>
<proteinExistence type="predicted"/>
<dbReference type="AlphaFoldDB" id="A0A2G5EGR3"/>
<accession>A0A2G5EGR3</accession>
<sequence length="68" mass="7911">MCEGMLGEDVSLSNLSNLITIRYSILWVLHEDTSLIYFSNAHTTSYRYRSKRLTLLYLKTQLHGQTLT</sequence>
<organism evidence="1 2">
    <name type="scientific">Aquilegia coerulea</name>
    <name type="common">Rocky mountain columbine</name>
    <dbReference type="NCBI Taxonomy" id="218851"/>
    <lineage>
        <taxon>Eukaryota</taxon>
        <taxon>Viridiplantae</taxon>
        <taxon>Streptophyta</taxon>
        <taxon>Embryophyta</taxon>
        <taxon>Tracheophyta</taxon>
        <taxon>Spermatophyta</taxon>
        <taxon>Magnoliopsida</taxon>
        <taxon>Ranunculales</taxon>
        <taxon>Ranunculaceae</taxon>
        <taxon>Thalictroideae</taxon>
        <taxon>Aquilegia</taxon>
    </lineage>
</organism>
<keyword evidence="2" id="KW-1185">Reference proteome</keyword>